<comment type="function">
    <text evidence="1 5">Transcription factor that specifically binds AT-rich DNA sequences related to the nuclear matrix attachment regions (MARs).</text>
</comment>
<evidence type="ECO:0000256" key="5">
    <source>
        <dbReference type="RuleBase" id="RU367031"/>
    </source>
</evidence>
<evidence type="ECO:0000256" key="2">
    <source>
        <dbReference type="ARBA" id="ARBA00023015"/>
    </source>
</evidence>
<keyword evidence="5" id="KW-0539">Nucleus</keyword>
<dbReference type="InterPro" id="IPR005175">
    <property type="entry name" value="PPC_dom"/>
</dbReference>
<dbReference type="AlphaFoldDB" id="A0A9Q1LUC6"/>
<accession>A0A9Q1LUC6</accession>
<dbReference type="SUPFAM" id="SSF117856">
    <property type="entry name" value="AF0104/ALDC/Ptd012-like"/>
    <property type="match status" value="1"/>
</dbReference>
<dbReference type="InterPro" id="IPR039605">
    <property type="entry name" value="AHL"/>
</dbReference>
<sequence length="337" mass="34081">MSVGEPNGVHASMQNLGSPFAATDSTATYNPLMQQQSSTSPTPSFQIHAGGDTSVTTAAPLNINPNSTESAKRKRGRPRKYVLEGSANPSMISPSPPSLSASQVAGSGFSYPTLPQAAEAAAFPVKKGRGRPRGSGRKQQIADLGSEAAGVGFRPHVITIKAGEDVLAKLVSFSQSTSQAVCVLSANGSISNVSLWQAATSGGTVTYEGRFEILTLSGSFILSESGGQRSRTGGLSVSLAGPDGRVLGGGVAGLLTAAAAVQVIVGSFSTGSHRQLKTGNSDAFGTPATFVSAASVARSPPSLGTLSESSGGPISPHNQLVETSNSSPSGVANLPWR</sequence>
<feature type="compositionally biased region" description="Low complexity" evidence="6">
    <location>
        <begin position="34"/>
        <end position="46"/>
    </location>
</feature>
<evidence type="ECO:0000256" key="6">
    <source>
        <dbReference type="SAM" id="MobiDB-lite"/>
    </source>
</evidence>
<dbReference type="EMBL" id="JAJAGQ010000013">
    <property type="protein sequence ID" value="KAJ8545138.1"/>
    <property type="molecule type" value="Genomic_DNA"/>
</dbReference>
<feature type="domain" description="PPC" evidence="7">
    <location>
        <begin position="149"/>
        <end position="293"/>
    </location>
</feature>
<evidence type="ECO:0000256" key="3">
    <source>
        <dbReference type="ARBA" id="ARBA00023125"/>
    </source>
</evidence>
<evidence type="ECO:0000259" key="7">
    <source>
        <dbReference type="PROSITE" id="PS51742"/>
    </source>
</evidence>
<evidence type="ECO:0000313" key="8">
    <source>
        <dbReference type="EMBL" id="KAJ8545138.1"/>
    </source>
</evidence>
<dbReference type="CDD" id="cd11378">
    <property type="entry name" value="DUF296"/>
    <property type="match status" value="1"/>
</dbReference>
<comment type="domain">
    <text evidence="5">The PPC domain mediates interactions between AHL proteins.</text>
</comment>
<name>A0A9Q1LUC6_9SOLA</name>
<reference evidence="9" key="1">
    <citation type="journal article" date="2023" name="Proc. Natl. Acad. Sci. U.S.A.">
        <title>Genomic and structural basis for evolution of tropane alkaloid biosynthesis.</title>
        <authorList>
            <person name="Wanga Y.-J."/>
            <person name="Taina T."/>
            <person name="Yua J.-Y."/>
            <person name="Lia J."/>
            <person name="Xua B."/>
            <person name="Chenc J."/>
            <person name="D'Auriad J.C."/>
            <person name="Huanga J.-P."/>
            <person name="Huanga S.-X."/>
        </authorList>
    </citation>
    <scope>NUCLEOTIDE SEQUENCE [LARGE SCALE GENOMIC DNA]</scope>
    <source>
        <strain evidence="9">cv. KIB-2019</strain>
    </source>
</reference>
<feature type="compositionally biased region" description="Polar residues" evidence="6">
    <location>
        <begin position="53"/>
        <end position="69"/>
    </location>
</feature>
<evidence type="ECO:0000313" key="9">
    <source>
        <dbReference type="Proteomes" id="UP001152561"/>
    </source>
</evidence>
<feature type="compositionally biased region" description="Polar residues" evidence="6">
    <location>
        <begin position="12"/>
        <end position="33"/>
    </location>
</feature>
<protein>
    <recommendedName>
        <fullName evidence="5">AT-hook motif nuclear-localized protein</fullName>
    </recommendedName>
</protein>
<proteinExistence type="predicted"/>
<evidence type="ECO:0000256" key="4">
    <source>
        <dbReference type="ARBA" id="ARBA00023163"/>
    </source>
</evidence>
<keyword evidence="4 5" id="KW-0804">Transcription</keyword>
<feature type="region of interest" description="Disordered" evidence="6">
    <location>
        <begin position="301"/>
        <end position="337"/>
    </location>
</feature>
<keyword evidence="2 5" id="KW-0805">Transcription regulation</keyword>
<gene>
    <name evidence="8" type="ORF">K7X08_017721</name>
</gene>
<dbReference type="PANTHER" id="PTHR31500:SF107">
    <property type="entry name" value="AT-HOOK MOTIF NUCLEAR-LOCALIZED PROTEIN"/>
    <property type="match status" value="1"/>
</dbReference>
<keyword evidence="9" id="KW-1185">Reference proteome</keyword>
<comment type="caution">
    <text evidence="8">The sequence shown here is derived from an EMBL/GenBank/DDBJ whole genome shotgun (WGS) entry which is preliminary data.</text>
</comment>
<feature type="region of interest" description="Disordered" evidence="6">
    <location>
        <begin position="1"/>
        <end position="105"/>
    </location>
</feature>
<evidence type="ECO:0000256" key="1">
    <source>
        <dbReference type="ARBA" id="ARBA00003687"/>
    </source>
</evidence>
<dbReference type="InterPro" id="IPR017956">
    <property type="entry name" value="AT_hook_DNA-bd_motif"/>
</dbReference>
<organism evidence="8 9">
    <name type="scientific">Anisodus acutangulus</name>
    <dbReference type="NCBI Taxonomy" id="402998"/>
    <lineage>
        <taxon>Eukaryota</taxon>
        <taxon>Viridiplantae</taxon>
        <taxon>Streptophyta</taxon>
        <taxon>Embryophyta</taxon>
        <taxon>Tracheophyta</taxon>
        <taxon>Spermatophyta</taxon>
        <taxon>Magnoliopsida</taxon>
        <taxon>eudicotyledons</taxon>
        <taxon>Gunneridae</taxon>
        <taxon>Pentapetalae</taxon>
        <taxon>asterids</taxon>
        <taxon>lamiids</taxon>
        <taxon>Solanales</taxon>
        <taxon>Solanaceae</taxon>
        <taxon>Solanoideae</taxon>
        <taxon>Hyoscyameae</taxon>
        <taxon>Anisodus</taxon>
    </lineage>
</organism>
<dbReference type="Proteomes" id="UP001152561">
    <property type="component" value="Unassembled WGS sequence"/>
</dbReference>
<dbReference type="SMART" id="SM00384">
    <property type="entry name" value="AT_hook"/>
    <property type="match status" value="2"/>
</dbReference>
<keyword evidence="3 5" id="KW-0238">DNA-binding</keyword>
<dbReference type="PROSITE" id="PS51742">
    <property type="entry name" value="PPC"/>
    <property type="match status" value="1"/>
</dbReference>
<dbReference type="PANTHER" id="PTHR31500">
    <property type="entry name" value="AT-HOOK MOTIF NUCLEAR-LOCALIZED PROTEIN 9"/>
    <property type="match status" value="1"/>
</dbReference>
<comment type="subcellular location">
    <subcellularLocation>
        <location evidence="5">Nucleus</location>
    </subcellularLocation>
</comment>
<dbReference type="GO" id="GO:0005634">
    <property type="term" value="C:nucleus"/>
    <property type="evidence" value="ECO:0007669"/>
    <property type="project" value="UniProtKB-SubCell"/>
</dbReference>
<dbReference type="GO" id="GO:0003680">
    <property type="term" value="F:minor groove of adenine-thymine-rich DNA binding"/>
    <property type="evidence" value="ECO:0007669"/>
    <property type="project" value="UniProtKB-UniRule"/>
</dbReference>
<feature type="compositionally biased region" description="Polar residues" evidence="6">
    <location>
        <begin position="304"/>
        <end position="330"/>
    </location>
</feature>
<feature type="compositionally biased region" description="Low complexity" evidence="6">
    <location>
        <begin position="86"/>
        <end position="102"/>
    </location>
</feature>
<dbReference type="OrthoDB" id="1750003at2759"/>
<dbReference type="Pfam" id="PF03479">
    <property type="entry name" value="PCC"/>
    <property type="match status" value="1"/>
</dbReference>
<dbReference type="Gene3D" id="3.30.1330.80">
    <property type="entry name" value="Hypothetical protein, similar to alpha- acetolactate decarboxylase, domain 2"/>
    <property type="match status" value="1"/>
</dbReference>